<gene>
    <name evidence="2" type="ORF">TIFTF001_034386</name>
</gene>
<organism evidence="2 3">
    <name type="scientific">Ficus carica</name>
    <name type="common">Common fig</name>
    <dbReference type="NCBI Taxonomy" id="3494"/>
    <lineage>
        <taxon>Eukaryota</taxon>
        <taxon>Viridiplantae</taxon>
        <taxon>Streptophyta</taxon>
        <taxon>Embryophyta</taxon>
        <taxon>Tracheophyta</taxon>
        <taxon>Spermatophyta</taxon>
        <taxon>Magnoliopsida</taxon>
        <taxon>eudicotyledons</taxon>
        <taxon>Gunneridae</taxon>
        <taxon>Pentapetalae</taxon>
        <taxon>rosids</taxon>
        <taxon>fabids</taxon>
        <taxon>Rosales</taxon>
        <taxon>Moraceae</taxon>
        <taxon>Ficeae</taxon>
        <taxon>Ficus</taxon>
    </lineage>
</organism>
<evidence type="ECO:0000313" key="3">
    <source>
        <dbReference type="Proteomes" id="UP001187192"/>
    </source>
</evidence>
<feature type="compositionally biased region" description="Polar residues" evidence="1">
    <location>
        <begin position="322"/>
        <end position="344"/>
    </location>
</feature>
<proteinExistence type="predicted"/>
<dbReference type="Proteomes" id="UP001187192">
    <property type="component" value="Unassembled WGS sequence"/>
</dbReference>
<evidence type="ECO:0000313" key="2">
    <source>
        <dbReference type="EMBL" id="GMN65326.1"/>
    </source>
</evidence>
<reference evidence="2" key="1">
    <citation type="submission" date="2023-07" db="EMBL/GenBank/DDBJ databases">
        <title>draft genome sequence of fig (Ficus carica).</title>
        <authorList>
            <person name="Takahashi T."/>
            <person name="Nishimura K."/>
        </authorList>
    </citation>
    <scope>NUCLEOTIDE SEQUENCE</scope>
</reference>
<dbReference type="EMBL" id="BTGU01000225">
    <property type="protein sequence ID" value="GMN65326.1"/>
    <property type="molecule type" value="Genomic_DNA"/>
</dbReference>
<sequence>MIGLVQQSEFLLHKILSTAELKLLQLILFEGTYAVCILLNSSTNLVGFQRTLKQNLFEADVADKLVDSPFHPFDHRVNWICRDFISVSFSVNNLFEKEVVLASLKSSRTLFWAIRFSDCQLITTSVGLTFLVDPSVEGILYHKRPETSYGPEEGPSVVLDYRGQGIIVPASASTSEPVYNKADLEELLVETVTVAFLGDHLDHHPIQLEQLAHQFLELTFLGRAWESRLESFMQGNWSHHVLGWKETTGSFFEFVEEQPLPVVPQEEDHVSRLKKLLDQDDGLRKLKGKRKVIESTSSQMMPLMMNHPSETKIPNPDDQGDETVNQPAHQPHQPQTSTTVASNERLQTFTVDDIPHSQWRDRFQEFKAFLILQIQKPDAQSRQILLDFVSSSLHKKDLEVYFQKMSRRFYLIGRLTDPNLKQAFLSSIPKPLGEEMFREDVLTEQVSPRTHKTDEES</sequence>
<name>A0AA88E3M6_FICCA</name>
<feature type="region of interest" description="Disordered" evidence="1">
    <location>
        <begin position="289"/>
        <end position="344"/>
    </location>
</feature>
<comment type="caution">
    <text evidence="2">The sequence shown here is derived from an EMBL/GenBank/DDBJ whole genome shotgun (WGS) entry which is preliminary data.</text>
</comment>
<protein>
    <submittedName>
        <fullName evidence="2">Uncharacterized protein</fullName>
    </submittedName>
</protein>
<dbReference type="AlphaFoldDB" id="A0AA88E3M6"/>
<evidence type="ECO:0000256" key="1">
    <source>
        <dbReference type="SAM" id="MobiDB-lite"/>
    </source>
</evidence>
<accession>A0AA88E3M6</accession>
<keyword evidence="3" id="KW-1185">Reference proteome</keyword>